<dbReference type="GO" id="GO:0051087">
    <property type="term" value="F:protein-folding chaperone binding"/>
    <property type="evidence" value="ECO:0007669"/>
    <property type="project" value="InterPro"/>
</dbReference>
<gene>
    <name evidence="4" type="ORF">MNBD_GAMMA15-1710</name>
</gene>
<dbReference type="InterPro" id="IPR004640">
    <property type="entry name" value="HscB"/>
</dbReference>
<dbReference type="GO" id="GO:0001671">
    <property type="term" value="F:ATPase activator activity"/>
    <property type="evidence" value="ECO:0007669"/>
    <property type="project" value="InterPro"/>
</dbReference>
<comment type="similarity">
    <text evidence="1">Belongs to the HscB family.</text>
</comment>
<organism evidence="4">
    <name type="scientific">hydrothermal vent metagenome</name>
    <dbReference type="NCBI Taxonomy" id="652676"/>
    <lineage>
        <taxon>unclassified sequences</taxon>
        <taxon>metagenomes</taxon>
        <taxon>ecological metagenomes</taxon>
    </lineage>
</organism>
<dbReference type="PANTHER" id="PTHR14021">
    <property type="entry name" value="IRON-SULFUR CLUSTER CO-CHAPERONE PROTEIN HSCB"/>
    <property type="match status" value="1"/>
</dbReference>
<dbReference type="InterPro" id="IPR001623">
    <property type="entry name" value="DnaJ_domain"/>
</dbReference>
<dbReference type="GO" id="GO:1990230">
    <property type="term" value="C:iron-sulfur cluster transfer complex"/>
    <property type="evidence" value="ECO:0007669"/>
    <property type="project" value="TreeGrafter"/>
</dbReference>
<dbReference type="PROSITE" id="PS50076">
    <property type="entry name" value="DNAJ_2"/>
    <property type="match status" value="1"/>
</dbReference>
<dbReference type="AlphaFoldDB" id="A0A3B0YJW0"/>
<feature type="domain" description="J" evidence="3">
    <location>
        <begin position="8"/>
        <end position="82"/>
    </location>
</feature>
<dbReference type="SUPFAM" id="SSF47144">
    <property type="entry name" value="HSC20 (HSCB), C-terminal oligomerisation domain"/>
    <property type="match status" value="1"/>
</dbReference>
<dbReference type="NCBIfam" id="TIGR00714">
    <property type="entry name" value="hscB"/>
    <property type="match status" value="1"/>
</dbReference>
<evidence type="ECO:0000259" key="3">
    <source>
        <dbReference type="PROSITE" id="PS50076"/>
    </source>
</evidence>
<accession>A0A3B0YJW0</accession>
<reference evidence="4" key="1">
    <citation type="submission" date="2018-06" db="EMBL/GenBank/DDBJ databases">
        <authorList>
            <person name="Zhirakovskaya E."/>
        </authorList>
    </citation>
    <scope>NUCLEOTIDE SEQUENCE</scope>
</reference>
<dbReference type="Gene3D" id="1.10.287.110">
    <property type="entry name" value="DnaJ domain"/>
    <property type="match status" value="1"/>
</dbReference>
<dbReference type="CDD" id="cd06257">
    <property type="entry name" value="DnaJ"/>
    <property type="match status" value="1"/>
</dbReference>
<dbReference type="Gene3D" id="1.20.1280.20">
    <property type="entry name" value="HscB, C-terminal domain"/>
    <property type="match status" value="1"/>
</dbReference>
<sequence>MSSVLTQNFFELFSLPLRYAFDRAALDARYRDMQRSVHPDRFASASGQERRIAMQHATHINEAYQTLKSPLRRARYLLELRGRVIDDQQTTQADPAFLMQQIELREQLGDIRGKDDPLAVLDGLAREIGTLYKALESELAEILDADDGDIEQAVALIQKMQFFTRLQNEAQELEADLEDELL</sequence>
<dbReference type="GO" id="GO:0051259">
    <property type="term" value="P:protein complex oligomerization"/>
    <property type="evidence" value="ECO:0007669"/>
    <property type="project" value="InterPro"/>
</dbReference>
<evidence type="ECO:0000313" key="4">
    <source>
        <dbReference type="EMBL" id="VAW76413.1"/>
    </source>
</evidence>
<dbReference type="HAMAP" id="MF_00682">
    <property type="entry name" value="HscB"/>
    <property type="match status" value="1"/>
</dbReference>
<keyword evidence="2" id="KW-0143">Chaperone</keyword>
<dbReference type="InterPro" id="IPR036869">
    <property type="entry name" value="J_dom_sf"/>
</dbReference>
<dbReference type="GO" id="GO:0044571">
    <property type="term" value="P:[2Fe-2S] cluster assembly"/>
    <property type="evidence" value="ECO:0007669"/>
    <property type="project" value="InterPro"/>
</dbReference>
<evidence type="ECO:0000256" key="1">
    <source>
        <dbReference type="ARBA" id="ARBA00010476"/>
    </source>
</evidence>
<dbReference type="Pfam" id="PF07743">
    <property type="entry name" value="HSCB_C"/>
    <property type="match status" value="1"/>
</dbReference>
<dbReference type="SUPFAM" id="SSF46565">
    <property type="entry name" value="Chaperone J-domain"/>
    <property type="match status" value="1"/>
</dbReference>
<dbReference type="PANTHER" id="PTHR14021:SF15">
    <property type="entry name" value="IRON-SULFUR CLUSTER CO-CHAPERONE PROTEIN HSCB"/>
    <property type="match status" value="1"/>
</dbReference>
<dbReference type="InterPro" id="IPR009073">
    <property type="entry name" value="HscB_oligo_C"/>
</dbReference>
<dbReference type="SMART" id="SM00271">
    <property type="entry name" value="DnaJ"/>
    <property type="match status" value="1"/>
</dbReference>
<evidence type="ECO:0000256" key="2">
    <source>
        <dbReference type="ARBA" id="ARBA00023186"/>
    </source>
</evidence>
<dbReference type="InterPro" id="IPR036386">
    <property type="entry name" value="HscB_C_sf"/>
</dbReference>
<proteinExistence type="inferred from homology"/>
<dbReference type="EMBL" id="UOFN01000059">
    <property type="protein sequence ID" value="VAW76413.1"/>
    <property type="molecule type" value="Genomic_DNA"/>
</dbReference>
<name>A0A3B0YJW0_9ZZZZ</name>
<protein>
    <submittedName>
        <fullName evidence="4">Chaperone protein HscB</fullName>
    </submittedName>
</protein>